<organism evidence="1">
    <name type="scientific">Schlesneria paludicola</name>
    <dbReference type="NCBI Taxonomy" id="360056"/>
    <lineage>
        <taxon>Bacteria</taxon>
        <taxon>Pseudomonadati</taxon>
        <taxon>Planctomycetota</taxon>
        <taxon>Planctomycetia</taxon>
        <taxon>Planctomycetales</taxon>
        <taxon>Planctomycetaceae</taxon>
        <taxon>Schlesneria</taxon>
    </lineage>
</organism>
<comment type="caution">
    <text evidence="1">The sequence shown here is derived from an EMBL/GenBank/DDBJ whole genome shotgun (WGS) entry which is preliminary data.</text>
</comment>
<sequence length="76" mass="8423">MSRQPGWVRTIARRMDSSDAQREEFLAVAEKAFAAGERRRQAADNPLPLDEILAPLRAPSDAVRTAQSADETTVTR</sequence>
<dbReference type="AlphaFoldDB" id="A0A7C2P0S0"/>
<name>A0A7C2P0S0_9PLAN</name>
<protein>
    <submittedName>
        <fullName evidence="1">Uncharacterized protein</fullName>
    </submittedName>
</protein>
<accession>A0A7C2P0S0</accession>
<proteinExistence type="predicted"/>
<evidence type="ECO:0000313" key="1">
    <source>
        <dbReference type="EMBL" id="HEN15854.1"/>
    </source>
</evidence>
<dbReference type="EMBL" id="DSOK01000293">
    <property type="protein sequence ID" value="HEN15854.1"/>
    <property type="molecule type" value="Genomic_DNA"/>
</dbReference>
<gene>
    <name evidence="1" type="ORF">ENQ76_10350</name>
</gene>
<reference evidence="1" key="1">
    <citation type="journal article" date="2020" name="mSystems">
        <title>Genome- and Community-Level Interaction Insights into Carbon Utilization and Element Cycling Functions of Hydrothermarchaeota in Hydrothermal Sediment.</title>
        <authorList>
            <person name="Zhou Z."/>
            <person name="Liu Y."/>
            <person name="Xu W."/>
            <person name="Pan J."/>
            <person name="Luo Z.H."/>
            <person name="Li M."/>
        </authorList>
    </citation>
    <scope>NUCLEOTIDE SEQUENCE [LARGE SCALE GENOMIC DNA]</scope>
    <source>
        <strain evidence="1">SpSt-339</strain>
    </source>
</reference>